<dbReference type="PANTHER" id="PTHR11571">
    <property type="entry name" value="GLUTATHIONE S-TRANSFERASE"/>
    <property type="match status" value="1"/>
</dbReference>
<dbReference type="PROSITE" id="PS50404">
    <property type="entry name" value="GST_NTER"/>
    <property type="match status" value="1"/>
</dbReference>
<feature type="domain" description="GST N-terminal" evidence="7">
    <location>
        <begin position="97"/>
        <end position="177"/>
    </location>
</feature>
<dbReference type="SUPFAM" id="SSF52833">
    <property type="entry name" value="Thioredoxin-like"/>
    <property type="match status" value="1"/>
</dbReference>
<dbReference type="PRINTS" id="PR01268">
    <property type="entry name" value="GSTRNSFRASEP"/>
</dbReference>
<dbReference type="InterPro" id="IPR004046">
    <property type="entry name" value="GST_C"/>
</dbReference>
<gene>
    <name evidence="9" type="ORF">NDU88_000223</name>
</gene>
<dbReference type="Proteomes" id="UP001066276">
    <property type="component" value="Chromosome 4_1"/>
</dbReference>
<comment type="similarity">
    <text evidence="1">Belongs to the GST superfamily. Pi family.</text>
</comment>
<evidence type="ECO:0000313" key="10">
    <source>
        <dbReference type="Proteomes" id="UP001066276"/>
    </source>
</evidence>
<organism evidence="9 10">
    <name type="scientific">Pleurodeles waltl</name>
    <name type="common">Iberian ribbed newt</name>
    <dbReference type="NCBI Taxonomy" id="8319"/>
    <lineage>
        <taxon>Eukaryota</taxon>
        <taxon>Metazoa</taxon>
        <taxon>Chordata</taxon>
        <taxon>Craniata</taxon>
        <taxon>Vertebrata</taxon>
        <taxon>Euteleostomi</taxon>
        <taxon>Amphibia</taxon>
        <taxon>Batrachia</taxon>
        <taxon>Caudata</taxon>
        <taxon>Salamandroidea</taxon>
        <taxon>Salamandridae</taxon>
        <taxon>Pleurodelinae</taxon>
        <taxon>Pleurodeles</taxon>
    </lineage>
</organism>
<dbReference type="GO" id="GO:0006749">
    <property type="term" value="P:glutathione metabolic process"/>
    <property type="evidence" value="ECO:0007669"/>
    <property type="project" value="TreeGrafter"/>
</dbReference>
<evidence type="ECO:0000256" key="3">
    <source>
        <dbReference type="ARBA" id="ARBA00012452"/>
    </source>
</evidence>
<feature type="region of interest" description="Disordered" evidence="6">
    <location>
        <begin position="1"/>
        <end position="77"/>
    </location>
</feature>
<dbReference type="EC" id="2.5.1.18" evidence="3"/>
<dbReference type="InterPro" id="IPR036249">
    <property type="entry name" value="Thioredoxin-like_sf"/>
</dbReference>
<dbReference type="InterPro" id="IPR040079">
    <property type="entry name" value="Glutathione_S-Trfase"/>
</dbReference>
<proteinExistence type="inferred from homology"/>
<dbReference type="Gene3D" id="1.20.1050.10">
    <property type="match status" value="1"/>
</dbReference>
<dbReference type="InterPro" id="IPR004045">
    <property type="entry name" value="Glutathione_S-Trfase_N"/>
</dbReference>
<keyword evidence="10" id="KW-1185">Reference proteome</keyword>
<dbReference type="InterPro" id="IPR036282">
    <property type="entry name" value="Glutathione-S-Trfase_C_sf"/>
</dbReference>
<feature type="domain" description="GST C-terminal" evidence="8">
    <location>
        <begin position="179"/>
        <end position="300"/>
    </location>
</feature>
<dbReference type="GO" id="GO:0004364">
    <property type="term" value="F:glutathione transferase activity"/>
    <property type="evidence" value="ECO:0007669"/>
    <property type="project" value="UniProtKB-EC"/>
</dbReference>
<dbReference type="Gene3D" id="3.40.30.10">
    <property type="entry name" value="Glutaredoxin"/>
    <property type="match status" value="1"/>
</dbReference>
<dbReference type="GO" id="GO:0005829">
    <property type="term" value="C:cytosol"/>
    <property type="evidence" value="ECO:0007669"/>
    <property type="project" value="TreeGrafter"/>
</dbReference>
<dbReference type="FunFam" id="1.20.1050.10:FF:000047">
    <property type="entry name" value="Glutathione S-transferase P"/>
    <property type="match status" value="1"/>
</dbReference>
<comment type="subunit">
    <text evidence="2">Homodimer.</text>
</comment>
<dbReference type="PANTHER" id="PTHR11571:SF141">
    <property type="entry name" value="GLUTATHIONE S-TRANSFERASE"/>
    <property type="match status" value="1"/>
</dbReference>
<comment type="caution">
    <text evidence="9">The sequence shown here is derived from an EMBL/GenBank/DDBJ whole genome shotgun (WGS) entry which is preliminary data.</text>
</comment>
<dbReference type="AlphaFoldDB" id="A0AAV7SWA8"/>
<keyword evidence="4" id="KW-0808">Transferase</keyword>
<evidence type="ECO:0000256" key="6">
    <source>
        <dbReference type="SAM" id="MobiDB-lite"/>
    </source>
</evidence>
<evidence type="ECO:0000259" key="7">
    <source>
        <dbReference type="PROSITE" id="PS50404"/>
    </source>
</evidence>
<dbReference type="SUPFAM" id="SSF47616">
    <property type="entry name" value="GST C-terminal domain-like"/>
    <property type="match status" value="1"/>
</dbReference>
<dbReference type="SFLD" id="SFLDS00019">
    <property type="entry name" value="Glutathione_Transferase_(cytos"/>
    <property type="match status" value="1"/>
</dbReference>
<dbReference type="InterPro" id="IPR050213">
    <property type="entry name" value="GST_superfamily"/>
</dbReference>
<dbReference type="Pfam" id="PF02798">
    <property type="entry name" value="GST_N"/>
    <property type="match status" value="1"/>
</dbReference>
<dbReference type="SFLD" id="SFLDG01205">
    <property type="entry name" value="AMPS.1"/>
    <property type="match status" value="1"/>
</dbReference>
<sequence>MAGEESPMAGEQTLLAGEQTPMAGEESPLAGEQTPLAGEKSPMAGEESRLAGEESPLAGEQTPLAGEESPLAGEESPLAGEQALQGSFLLFHAAVLPGYTITYFYLRGRAEPFRLLLSDQGQPWTEDVVSARSWLQGQYDKTPLLFGQLPRLRDGDFALFQTSAILRYLGRKHDLCGSNMQEAAHIDMVTDGVEDVRVKYSKLLYENYEEGREDYCKNLPNLLKPFESLLSKNNTGAGFIVGPKISFADYTLLSLLLDHLELDQCCLQSLPLLEAYVQRMCARPQIAAYLKTEEYKKRPVKVNLDE</sequence>
<dbReference type="InterPro" id="IPR010987">
    <property type="entry name" value="Glutathione-S-Trfase_C-like"/>
</dbReference>
<reference evidence="9" key="1">
    <citation type="journal article" date="2022" name="bioRxiv">
        <title>Sequencing and chromosome-scale assembly of the giantPleurodeles waltlgenome.</title>
        <authorList>
            <person name="Brown T."/>
            <person name="Elewa A."/>
            <person name="Iarovenko S."/>
            <person name="Subramanian E."/>
            <person name="Araus A.J."/>
            <person name="Petzold A."/>
            <person name="Susuki M."/>
            <person name="Suzuki K.-i.T."/>
            <person name="Hayashi T."/>
            <person name="Toyoda A."/>
            <person name="Oliveira C."/>
            <person name="Osipova E."/>
            <person name="Leigh N.D."/>
            <person name="Simon A."/>
            <person name="Yun M.H."/>
        </authorList>
    </citation>
    <scope>NUCLEOTIDE SEQUENCE</scope>
    <source>
        <strain evidence="9">20211129_DDA</strain>
        <tissue evidence="9">Liver</tissue>
    </source>
</reference>
<evidence type="ECO:0000256" key="2">
    <source>
        <dbReference type="ARBA" id="ARBA00011738"/>
    </source>
</evidence>
<evidence type="ECO:0000313" key="9">
    <source>
        <dbReference type="EMBL" id="KAJ1168276.1"/>
    </source>
</evidence>
<dbReference type="SFLD" id="SFLDG00363">
    <property type="entry name" value="AMPS_(cytGST):_Alpha-__Mu-__Pi"/>
    <property type="match status" value="1"/>
</dbReference>
<dbReference type="PROSITE" id="PS50405">
    <property type="entry name" value="GST_CTER"/>
    <property type="match status" value="1"/>
</dbReference>
<dbReference type="Pfam" id="PF14497">
    <property type="entry name" value="GST_C_3"/>
    <property type="match status" value="1"/>
</dbReference>
<evidence type="ECO:0000256" key="5">
    <source>
        <dbReference type="ARBA" id="ARBA00032759"/>
    </source>
</evidence>
<protein>
    <recommendedName>
        <fullName evidence="3">glutathione transferase</fullName>
        <ecNumber evidence="3">2.5.1.18</ecNumber>
    </recommendedName>
    <alternativeName>
        <fullName evidence="5">GST class-pi</fullName>
    </alternativeName>
</protein>
<accession>A0AAV7SWA8</accession>
<evidence type="ECO:0000256" key="4">
    <source>
        <dbReference type="ARBA" id="ARBA00022679"/>
    </source>
</evidence>
<name>A0AAV7SWA8_PLEWA</name>
<dbReference type="InterPro" id="IPR003082">
    <property type="entry name" value="GST_pi"/>
</dbReference>
<evidence type="ECO:0000256" key="1">
    <source>
        <dbReference type="ARBA" id="ARBA00007297"/>
    </source>
</evidence>
<evidence type="ECO:0000259" key="8">
    <source>
        <dbReference type="PROSITE" id="PS50405"/>
    </source>
</evidence>
<dbReference type="EMBL" id="JANPWB010000007">
    <property type="protein sequence ID" value="KAJ1168276.1"/>
    <property type="molecule type" value="Genomic_DNA"/>
</dbReference>